<protein>
    <recommendedName>
        <fullName evidence="1">MOSC domain-containing protein</fullName>
    </recommendedName>
</protein>
<dbReference type="OMA" id="RQVHLVP"/>
<proteinExistence type="predicted"/>
<dbReference type="EMBL" id="KV907493">
    <property type="protein sequence ID" value="OOG00562.1"/>
    <property type="molecule type" value="Genomic_DNA"/>
</dbReference>
<evidence type="ECO:0000313" key="2">
    <source>
        <dbReference type="EMBL" id="OOG00562.1"/>
    </source>
</evidence>
<dbReference type="InterPro" id="IPR011037">
    <property type="entry name" value="Pyrv_Knase-like_insert_dom_sf"/>
</dbReference>
<dbReference type="AlphaFoldDB" id="A0A1R3S1J3"/>
<evidence type="ECO:0000259" key="1">
    <source>
        <dbReference type="PROSITE" id="PS51340"/>
    </source>
</evidence>
<feature type="domain" description="MOSC" evidence="1">
    <location>
        <begin position="32"/>
        <end position="181"/>
    </location>
</feature>
<keyword evidence="3" id="KW-1185">Reference proteome</keyword>
<dbReference type="GO" id="GO:0003824">
    <property type="term" value="F:catalytic activity"/>
    <property type="evidence" value="ECO:0007669"/>
    <property type="project" value="InterPro"/>
</dbReference>
<gene>
    <name evidence="2" type="ORF">ASPCADRAFT_202405</name>
</gene>
<dbReference type="InterPro" id="IPR005302">
    <property type="entry name" value="MoCF_Sase_C"/>
</dbReference>
<dbReference type="PROSITE" id="PS51340">
    <property type="entry name" value="MOSC"/>
    <property type="match status" value="1"/>
</dbReference>
<dbReference type="GO" id="GO:0030170">
    <property type="term" value="F:pyridoxal phosphate binding"/>
    <property type="evidence" value="ECO:0007669"/>
    <property type="project" value="InterPro"/>
</dbReference>
<dbReference type="Gene3D" id="2.40.33.20">
    <property type="entry name" value="PK beta-barrel domain-like"/>
    <property type="match status" value="1"/>
</dbReference>
<dbReference type="PANTHER" id="PTHR36930">
    <property type="entry name" value="METAL-SULFUR CLUSTER BIOSYNTHESIS PROTEINS YUAD-RELATED"/>
    <property type="match status" value="1"/>
</dbReference>
<reference evidence="3" key="1">
    <citation type="journal article" date="2017" name="Genome Biol.">
        <title>Comparative genomics reveals high biological diversity and specific adaptations in the industrially and medically important fungal genus Aspergillus.</title>
        <authorList>
            <person name="de Vries R.P."/>
            <person name="Riley R."/>
            <person name="Wiebenga A."/>
            <person name="Aguilar-Osorio G."/>
            <person name="Amillis S."/>
            <person name="Uchima C.A."/>
            <person name="Anderluh G."/>
            <person name="Asadollahi M."/>
            <person name="Askin M."/>
            <person name="Barry K."/>
            <person name="Battaglia E."/>
            <person name="Bayram O."/>
            <person name="Benocci T."/>
            <person name="Braus-Stromeyer S.A."/>
            <person name="Caldana C."/>
            <person name="Canovas D."/>
            <person name="Cerqueira G.C."/>
            <person name="Chen F."/>
            <person name="Chen W."/>
            <person name="Choi C."/>
            <person name="Clum A."/>
            <person name="Dos Santos R.A."/>
            <person name="Damasio A.R."/>
            <person name="Diallinas G."/>
            <person name="Emri T."/>
            <person name="Fekete E."/>
            <person name="Flipphi M."/>
            <person name="Freyberg S."/>
            <person name="Gallo A."/>
            <person name="Gournas C."/>
            <person name="Habgood R."/>
            <person name="Hainaut M."/>
            <person name="Harispe M.L."/>
            <person name="Henrissat B."/>
            <person name="Hilden K.S."/>
            <person name="Hope R."/>
            <person name="Hossain A."/>
            <person name="Karabika E."/>
            <person name="Karaffa L."/>
            <person name="Karanyi Z."/>
            <person name="Krasevec N."/>
            <person name="Kuo A."/>
            <person name="Kusch H."/>
            <person name="LaButti K."/>
            <person name="Lagendijk E.L."/>
            <person name="Lapidus A."/>
            <person name="Levasseur A."/>
            <person name="Lindquist E."/>
            <person name="Lipzen A."/>
            <person name="Logrieco A.F."/>
            <person name="MacCabe A."/>
            <person name="Maekelae M.R."/>
            <person name="Malavazi I."/>
            <person name="Melin P."/>
            <person name="Meyer V."/>
            <person name="Mielnichuk N."/>
            <person name="Miskei M."/>
            <person name="Molnar A.P."/>
            <person name="Mule G."/>
            <person name="Ngan C.Y."/>
            <person name="Orejas M."/>
            <person name="Orosz E."/>
            <person name="Ouedraogo J.P."/>
            <person name="Overkamp K.M."/>
            <person name="Park H.-S."/>
            <person name="Perrone G."/>
            <person name="Piumi F."/>
            <person name="Punt P.J."/>
            <person name="Ram A.F."/>
            <person name="Ramon A."/>
            <person name="Rauscher S."/>
            <person name="Record E."/>
            <person name="Riano-Pachon D.M."/>
            <person name="Robert V."/>
            <person name="Roehrig J."/>
            <person name="Ruller R."/>
            <person name="Salamov A."/>
            <person name="Salih N.S."/>
            <person name="Samson R.A."/>
            <person name="Sandor E."/>
            <person name="Sanguinetti M."/>
            <person name="Schuetze T."/>
            <person name="Sepcic K."/>
            <person name="Shelest E."/>
            <person name="Sherlock G."/>
            <person name="Sophianopoulou V."/>
            <person name="Squina F.M."/>
            <person name="Sun H."/>
            <person name="Susca A."/>
            <person name="Todd R.B."/>
            <person name="Tsang A."/>
            <person name="Unkles S.E."/>
            <person name="van de Wiele N."/>
            <person name="van Rossen-Uffink D."/>
            <person name="Oliveira J.V."/>
            <person name="Vesth T.C."/>
            <person name="Visser J."/>
            <person name="Yu J.-H."/>
            <person name="Zhou M."/>
            <person name="Andersen M.R."/>
            <person name="Archer D.B."/>
            <person name="Baker S.E."/>
            <person name="Benoit I."/>
            <person name="Brakhage A.A."/>
            <person name="Braus G.H."/>
            <person name="Fischer R."/>
            <person name="Frisvad J.C."/>
            <person name="Goldman G.H."/>
            <person name="Houbraken J."/>
            <person name="Oakley B."/>
            <person name="Pocsi I."/>
            <person name="Scazzocchio C."/>
            <person name="Seiboth B."/>
            <person name="vanKuyk P.A."/>
            <person name="Wortman J."/>
            <person name="Dyer P.S."/>
            <person name="Grigoriev I.V."/>
        </authorList>
    </citation>
    <scope>NUCLEOTIDE SEQUENCE [LARGE SCALE GENOMIC DNA]</scope>
    <source>
        <strain evidence="3">ITEM 5010</strain>
    </source>
</reference>
<dbReference type="VEuPathDB" id="FungiDB:ASPCADRAFT_202405"/>
<dbReference type="GO" id="GO:0030151">
    <property type="term" value="F:molybdenum ion binding"/>
    <property type="evidence" value="ECO:0007669"/>
    <property type="project" value="InterPro"/>
</dbReference>
<organism evidence="2 3">
    <name type="scientific">Aspergillus carbonarius (strain ITEM 5010)</name>
    <dbReference type="NCBI Taxonomy" id="602072"/>
    <lineage>
        <taxon>Eukaryota</taxon>
        <taxon>Fungi</taxon>
        <taxon>Dikarya</taxon>
        <taxon>Ascomycota</taxon>
        <taxon>Pezizomycotina</taxon>
        <taxon>Eurotiomycetes</taxon>
        <taxon>Eurotiomycetidae</taxon>
        <taxon>Eurotiales</taxon>
        <taxon>Aspergillaceae</taxon>
        <taxon>Aspergillus</taxon>
        <taxon>Aspergillus subgen. Circumdati</taxon>
    </lineage>
</organism>
<evidence type="ECO:0000313" key="3">
    <source>
        <dbReference type="Proteomes" id="UP000188318"/>
    </source>
</evidence>
<dbReference type="OrthoDB" id="14384at2759"/>
<dbReference type="SUPFAM" id="SSF50800">
    <property type="entry name" value="PK beta-barrel domain-like"/>
    <property type="match status" value="1"/>
</dbReference>
<dbReference type="PANTHER" id="PTHR36930:SF1">
    <property type="entry name" value="MOSC DOMAIN-CONTAINING PROTEIN"/>
    <property type="match status" value="1"/>
</dbReference>
<name>A0A1R3S1J3_ASPC5</name>
<dbReference type="Pfam" id="PF03473">
    <property type="entry name" value="MOSC"/>
    <property type="match status" value="1"/>
</dbReference>
<dbReference type="STRING" id="602072.A0A1R3S1J3"/>
<dbReference type="Proteomes" id="UP000188318">
    <property type="component" value="Unassembled WGS sequence"/>
</dbReference>
<accession>A0A1R3S1J3</accession>
<dbReference type="InterPro" id="IPR052716">
    <property type="entry name" value="MOSC_domain"/>
</dbReference>
<sequence>MSTTTTTTTTTLTATPRVLSVAKSTMHSPSKTPVPSITLIADLGVAGDCHAGKTIQHFFPQQQNNPTGTNLRQVHLVPAETLREVSQQGSPGVPLTAGQIGENVTTEGIELAGLPRGTEVHFGDSEAVIVLTGVREPGPGLDRVRAGLREEFLGISRRWAGVMGVVTQGGEVRPGMGITLVKPGRIEALPVV</sequence>